<name>A0AA51BMA2_9BACT</name>
<dbReference type="GO" id="GO:0010181">
    <property type="term" value="F:FMN binding"/>
    <property type="evidence" value="ECO:0007669"/>
    <property type="project" value="TreeGrafter"/>
</dbReference>
<dbReference type="GO" id="GO:0050660">
    <property type="term" value="F:flavin adenine dinucleotide binding"/>
    <property type="evidence" value="ECO:0007669"/>
    <property type="project" value="TreeGrafter"/>
</dbReference>
<dbReference type="Gene3D" id="3.40.50.80">
    <property type="entry name" value="Nucleotide-binding domain of ferredoxin-NADP reductase (FNR) module"/>
    <property type="match status" value="1"/>
</dbReference>
<dbReference type="SUPFAM" id="SSF52343">
    <property type="entry name" value="Ferredoxin reductase-like, C-terminal NADP-linked domain"/>
    <property type="match status" value="1"/>
</dbReference>
<evidence type="ECO:0000313" key="4">
    <source>
        <dbReference type="EMBL" id="WMI30522.1"/>
    </source>
</evidence>
<reference evidence="4" key="2">
    <citation type="submission" date="2023-06" db="EMBL/GenBank/DDBJ databases">
        <authorList>
            <person name="Williams T.J."/>
            <person name="Allen M.A."/>
            <person name="Ivanova N."/>
            <person name="Huntemann M."/>
            <person name="Haque S."/>
            <person name="Hancock A.M."/>
            <person name="Brazendale S."/>
            <person name="Cavicchioli R."/>
        </authorList>
    </citation>
    <scope>NUCLEOTIDE SEQUENCE</scope>
    <source>
        <strain evidence="4">MAG_Ga0307966_1000010</strain>
    </source>
</reference>
<evidence type="ECO:0000259" key="3">
    <source>
        <dbReference type="PROSITE" id="PS51384"/>
    </source>
</evidence>
<keyword evidence="1" id="KW-0285">Flavoprotein</keyword>
<dbReference type="Pfam" id="PF00175">
    <property type="entry name" value="NAD_binding_1"/>
    <property type="match status" value="1"/>
</dbReference>
<dbReference type="AlphaFoldDB" id="A0AA51BMA2"/>
<organism evidence="4">
    <name type="scientific">Candidatus Organicella extenuata</name>
    <dbReference type="NCBI Taxonomy" id="2841811"/>
    <lineage>
        <taxon>Bacteria</taxon>
        <taxon>Pseudomonadati</taxon>
        <taxon>Verrucomicrobiota</taxon>
        <taxon>Candidatus Organicella</taxon>
    </lineage>
</organism>
<dbReference type="InterPro" id="IPR017938">
    <property type="entry name" value="Riboflavin_synthase-like_b-brl"/>
</dbReference>
<dbReference type="InterPro" id="IPR001433">
    <property type="entry name" value="OxRdtase_FAD/NAD-bd"/>
</dbReference>
<gene>
    <name evidence="4" type="ORF">QTO32_00315</name>
</gene>
<dbReference type="GO" id="GO:0003958">
    <property type="term" value="F:NADPH-hemoprotein reductase activity"/>
    <property type="evidence" value="ECO:0007669"/>
    <property type="project" value="UniProtKB-EC"/>
</dbReference>
<accession>A0AA51BMA2</accession>
<dbReference type="Gene3D" id="2.40.30.10">
    <property type="entry name" value="Translation factors"/>
    <property type="match status" value="1"/>
</dbReference>
<evidence type="ECO:0000256" key="1">
    <source>
        <dbReference type="ARBA" id="ARBA00022630"/>
    </source>
</evidence>
<protein>
    <recommendedName>
        <fullName evidence="2">NADPH--hemoprotein reductase</fullName>
        <ecNumber evidence="2">1.6.2.4</ecNumber>
    </recommendedName>
</protein>
<evidence type="ECO:0000256" key="2">
    <source>
        <dbReference type="ARBA" id="ARBA00023797"/>
    </source>
</evidence>
<sequence length="369" mass="42897">MVTMFINEELTFSKGNLRSSFFSKNFILNDSGSNSLGYRTHRVFSSQKNDVTLGLNINYSSGDYIGVIPTGKNPSAGLMGRVLRLKKFPLKLSSSGYDFRNIRKAVTPGLLFFFKKFKLSHKKSLTNLLDLKNILKLINYGFYKLKTYLYDLKPRLYSITSSPFQKKNARLMVGVVKYLIKELVVYGIASYFLCTSYLKKVKPDFTVFKLQSNFKLPAKVTKRLNSILIATGTGLAPLKAFIYDKFINKLKVFFWLFFGEKNVSRDFFYRKEVSFFIKKETLNRLDLAFSRKSKFRREYVLNRIAKKSIVFWNWFKYNTYLYVCGSLLKIGNGIKVLVLKLIGIKLNFKQSVYIFKRALYVGIIKKDVY</sequence>
<dbReference type="InterPro" id="IPR001709">
    <property type="entry name" value="Flavoprot_Pyr_Nucl_cyt_Rdtase"/>
</dbReference>
<feature type="domain" description="FAD-binding FR-type" evidence="3">
    <location>
        <begin position="1"/>
        <end position="217"/>
    </location>
</feature>
<dbReference type="PANTHER" id="PTHR19384">
    <property type="entry name" value="NITRIC OXIDE SYNTHASE-RELATED"/>
    <property type="match status" value="1"/>
</dbReference>
<dbReference type="EC" id="1.6.2.4" evidence="2"/>
<dbReference type="Proteomes" id="UP001238843">
    <property type="component" value="Chromosome"/>
</dbReference>
<dbReference type="InterPro" id="IPR017927">
    <property type="entry name" value="FAD-bd_FR_type"/>
</dbReference>
<dbReference type="EMBL" id="CP128385">
    <property type="protein sequence ID" value="WMI30522.1"/>
    <property type="molecule type" value="Genomic_DNA"/>
</dbReference>
<dbReference type="InterPro" id="IPR039261">
    <property type="entry name" value="FNR_nucleotide-bd"/>
</dbReference>
<proteinExistence type="predicted"/>
<dbReference type="SUPFAM" id="SSF63380">
    <property type="entry name" value="Riboflavin synthase domain-like"/>
    <property type="match status" value="1"/>
</dbReference>
<dbReference type="PROSITE" id="PS51384">
    <property type="entry name" value="FAD_FR"/>
    <property type="match status" value="1"/>
</dbReference>
<dbReference type="PRINTS" id="PR00371">
    <property type="entry name" value="FPNCR"/>
</dbReference>
<reference evidence="4" key="1">
    <citation type="journal article" date="2021" name="Front. Microbiol.">
        <title>Genome Analysis of a Verrucomicrobial Endosymbiont With a Tiny Genome Discovered in an Antarctic Lake.</title>
        <authorList>
            <person name="Williams T.J."/>
            <person name="Allen M.A."/>
            <person name="Ivanova N."/>
            <person name="Huntemann M."/>
            <person name="Haque S."/>
            <person name="Hancock A.M."/>
            <person name="Brazendale S."/>
            <person name="Cavicchioli R."/>
        </authorList>
    </citation>
    <scope>NUCLEOTIDE SEQUENCE</scope>
    <source>
        <strain evidence="4">MAG_Ga0307966_1000010</strain>
    </source>
</reference>
<dbReference type="PANTHER" id="PTHR19384:SF17">
    <property type="entry name" value="NADPH--CYTOCHROME P450 REDUCTASE"/>
    <property type="match status" value="1"/>
</dbReference>
<dbReference type="GO" id="GO:0005829">
    <property type="term" value="C:cytosol"/>
    <property type="evidence" value="ECO:0007669"/>
    <property type="project" value="TreeGrafter"/>
</dbReference>